<reference evidence="1 2" key="1">
    <citation type="submission" date="2017-08" db="EMBL/GenBank/DDBJ databases">
        <title>Infants hospitalized years apart are colonized by the same room-sourced microbial strains.</title>
        <authorList>
            <person name="Brooks B."/>
            <person name="Olm M.R."/>
            <person name="Firek B.A."/>
            <person name="Baker R."/>
            <person name="Thomas B.C."/>
            <person name="Morowitz M.J."/>
            <person name="Banfield J.F."/>
        </authorList>
    </citation>
    <scope>NUCLEOTIDE SEQUENCE [LARGE SCALE GENOMIC DNA]</scope>
    <source>
        <strain evidence="1">S2_003_000_R2_11</strain>
    </source>
</reference>
<dbReference type="AlphaFoldDB" id="A0A2W5S768"/>
<evidence type="ECO:0000313" key="1">
    <source>
        <dbReference type="EMBL" id="PZQ94875.1"/>
    </source>
</evidence>
<comment type="caution">
    <text evidence="1">The sequence shown here is derived from an EMBL/GenBank/DDBJ whole genome shotgun (WGS) entry which is preliminary data.</text>
</comment>
<dbReference type="PANTHER" id="PTHR12526">
    <property type="entry name" value="GLYCOSYLTRANSFERASE"/>
    <property type="match status" value="1"/>
</dbReference>
<evidence type="ECO:0000313" key="2">
    <source>
        <dbReference type="Proteomes" id="UP000248975"/>
    </source>
</evidence>
<dbReference type="SUPFAM" id="SSF53756">
    <property type="entry name" value="UDP-Glycosyltransferase/glycogen phosphorylase"/>
    <property type="match status" value="1"/>
</dbReference>
<evidence type="ECO:0008006" key="3">
    <source>
        <dbReference type="Google" id="ProtNLM"/>
    </source>
</evidence>
<dbReference type="Gene3D" id="3.40.50.2000">
    <property type="entry name" value="Glycogen Phosphorylase B"/>
    <property type="match status" value="2"/>
</dbReference>
<gene>
    <name evidence="1" type="ORF">DI533_21065</name>
</gene>
<accession>A0A2W5S768</accession>
<dbReference type="CDD" id="cd03801">
    <property type="entry name" value="GT4_PimA-like"/>
    <property type="match status" value="1"/>
</dbReference>
<protein>
    <recommendedName>
        <fullName evidence="3">Glycosyltransferase</fullName>
    </recommendedName>
</protein>
<dbReference type="Proteomes" id="UP000248975">
    <property type="component" value="Unassembled WGS sequence"/>
</dbReference>
<name>A0A2W5S768_CERSP</name>
<dbReference type="Pfam" id="PF13692">
    <property type="entry name" value="Glyco_trans_1_4"/>
    <property type="match status" value="1"/>
</dbReference>
<proteinExistence type="predicted"/>
<dbReference type="EMBL" id="QFQS01000012">
    <property type="protein sequence ID" value="PZQ94875.1"/>
    <property type="molecule type" value="Genomic_DNA"/>
</dbReference>
<sequence>MSDLKGRPIRALVPMACDGVGPSFTAARLMQGAYTAGFSADMFVNRYRMPKTGLPVHVALPGPFGHLPYRRVEALASRLIEARYEASLAEGDIAYLFPAVSLQLHETLQRRGVPIVLEGINTRMASAKVILDAAYDAFGAPAGHGITDDRIAEEEAKYATATTIFAPSGPVEQALAGSPLASRFQSSSYGTDTGRSVSARDYAAAERPLTFLFCGYASIRKGIHHLLDAWAVLPGTARLRIVGRIEPLIAERYRDILASDRIETVGFVKDVHPHFAEADVFVMPSLEEGDPLVTYEAALHGLPVIASVMGGGRMGDVAGRMILVDPVEPDALALALAELAGSTERREMLGTGLRRVVQDYDWAAVGARRAAMLQKMFS</sequence>
<organism evidence="1 2">
    <name type="scientific">Cereibacter sphaeroides</name>
    <name type="common">Rhodobacter sphaeroides</name>
    <dbReference type="NCBI Taxonomy" id="1063"/>
    <lineage>
        <taxon>Bacteria</taxon>
        <taxon>Pseudomonadati</taxon>
        <taxon>Pseudomonadota</taxon>
        <taxon>Alphaproteobacteria</taxon>
        <taxon>Rhodobacterales</taxon>
        <taxon>Paracoccaceae</taxon>
        <taxon>Cereibacter</taxon>
    </lineage>
</organism>